<evidence type="ECO:0000256" key="1">
    <source>
        <dbReference type="SAM" id="Phobius"/>
    </source>
</evidence>
<evidence type="ECO:0000313" key="3">
    <source>
        <dbReference type="Proteomes" id="UP000031532"/>
    </source>
</evidence>
<dbReference type="Proteomes" id="UP000031532">
    <property type="component" value="Unassembled WGS sequence"/>
</dbReference>
<organism evidence="2 3">
    <name type="scientific">Scytonema millei VB511283</name>
    <dbReference type="NCBI Taxonomy" id="1245923"/>
    <lineage>
        <taxon>Bacteria</taxon>
        <taxon>Bacillati</taxon>
        <taxon>Cyanobacteriota</taxon>
        <taxon>Cyanophyceae</taxon>
        <taxon>Nostocales</taxon>
        <taxon>Scytonemataceae</taxon>
        <taxon>Scytonema</taxon>
    </lineage>
</organism>
<name>A0A9X5I460_9CYAN</name>
<dbReference type="OrthoDB" id="468426at2"/>
<keyword evidence="1" id="KW-1133">Transmembrane helix</keyword>
<accession>A0A9X5I460</accession>
<evidence type="ECO:0000313" key="2">
    <source>
        <dbReference type="EMBL" id="NHC34561.1"/>
    </source>
</evidence>
<gene>
    <name evidence="2" type="ORF">QH73_0007785</name>
</gene>
<sequence length="105" mass="12092">MKTKKRFNQQEFQKILSGLFFLLGIHLAILTVLKVAAFFISTFNTLLAANTILVGFYIGIWQLFYAIPIILWLKRTQQWGRMKGVIIGTVVTFMTNISIFLSFLN</sequence>
<keyword evidence="3" id="KW-1185">Reference proteome</keyword>
<keyword evidence="1" id="KW-0472">Membrane</keyword>
<protein>
    <submittedName>
        <fullName evidence="2">Uncharacterized protein</fullName>
    </submittedName>
</protein>
<proteinExistence type="predicted"/>
<keyword evidence="1" id="KW-0812">Transmembrane</keyword>
<reference evidence="2 3" key="1">
    <citation type="journal article" date="2015" name="Genome Announc.">
        <title>Draft Genome Sequence of the Terrestrial Cyanobacterium Scytonema millei VB511283, Isolated from Eastern India.</title>
        <authorList>
            <person name="Sen D."/>
            <person name="Chandrababunaidu M.M."/>
            <person name="Singh D."/>
            <person name="Sanghi N."/>
            <person name="Ghorai A."/>
            <person name="Mishra G.P."/>
            <person name="Madduluri M."/>
            <person name="Adhikary S.P."/>
            <person name="Tripathy S."/>
        </authorList>
    </citation>
    <scope>NUCLEOTIDE SEQUENCE [LARGE SCALE GENOMIC DNA]</scope>
    <source>
        <strain evidence="2 3">VB511283</strain>
    </source>
</reference>
<dbReference type="EMBL" id="JTJC03000002">
    <property type="protein sequence ID" value="NHC34561.1"/>
    <property type="molecule type" value="Genomic_DNA"/>
</dbReference>
<dbReference type="RefSeq" id="WP_039716871.1">
    <property type="nucleotide sequence ID" value="NZ_JTJC03000002.1"/>
</dbReference>
<feature type="transmembrane region" description="Helical" evidence="1">
    <location>
        <begin position="85"/>
        <end position="104"/>
    </location>
</feature>
<dbReference type="AlphaFoldDB" id="A0A9X5I460"/>
<feature type="transmembrane region" description="Helical" evidence="1">
    <location>
        <begin position="20"/>
        <end position="40"/>
    </location>
</feature>
<comment type="caution">
    <text evidence="2">The sequence shown here is derived from an EMBL/GenBank/DDBJ whole genome shotgun (WGS) entry which is preliminary data.</text>
</comment>
<feature type="transmembrane region" description="Helical" evidence="1">
    <location>
        <begin position="52"/>
        <end position="73"/>
    </location>
</feature>